<gene>
    <name evidence="2" type="ORF">SETTUDRAFT_31390</name>
</gene>
<proteinExistence type="predicted"/>
<dbReference type="Proteomes" id="UP000016935">
    <property type="component" value="Unassembled WGS sequence"/>
</dbReference>
<organism evidence="2 3">
    <name type="scientific">Exserohilum turcicum (strain 28A)</name>
    <name type="common">Northern leaf blight fungus</name>
    <name type="synonym">Setosphaeria turcica</name>
    <dbReference type="NCBI Taxonomy" id="671987"/>
    <lineage>
        <taxon>Eukaryota</taxon>
        <taxon>Fungi</taxon>
        <taxon>Dikarya</taxon>
        <taxon>Ascomycota</taxon>
        <taxon>Pezizomycotina</taxon>
        <taxon>Dothideomycetes</taxon>
        <taxon>Pleosporomycetidae</taxon>
        <taxon>Pleosporales</taxon>
        <taxon>Pleosporineae</taxon>
        <taxon>Pleosporaceae</taxon>
        <taxon>Exserohilum</taxon>
    </lineage>
</organism>
<dbReference type="HOGENOM" id="CLU_1856536_0_0_1"/>
<evidence type="ECO:0000256" key="1">
    <source>
        <dbReference type="SAM" id="MobiDB-lite"/>
    </source>
</evidence>
<keyword evidence="3" id="KW-1185">Reference proteome</keyword>
<dbReference type="GeneID" id="19403537"/>
<reference evidence="2 3" key="1">
    <citation type="journal article" date="2012" name="PLoS Pathog.">
        <title>Diverse lifestyles and strategies of plant pathogenesis encoded in the genomes of eighteen Dothideomycetes fungi.</title>
        <authorList>
            <person name="Ohm R.A."/>
            <person name="Feau N."/>
            <person name="Henrissat B."/>
            <person name="Schoch C.L."/>
            <person name="Horwitz B.A."/>
            <person name="Barry K.W."/>
            <person name="Condon B.J."/>
            <person name="Copeland A.C."/>
            <person name="Dhillon B."/>
            <person name="Glaser F."/>
            <person name="Hesse C.N."/>
            <person name="Kosti I."/>
            <person name="LaButti K."/>
            <person name="Lindquist E.A."/>
            <person name="Lucas S."/>
            <person name="Salamov A.A."/>
            <person name="Bradshaw R.E."/>
            <person name="Ciuffetti L."/>
            <person name="Hamelin R.C."/>
            <person name="Kema G.H.J."/>
            <person name="Lawrence C."/>
            <person name="Scott J.A."/>
            <person name="Spatafora J.W."/>
            <person name="Turgeon B.G."/>
            <person name="de Wit P.J.G.M."/>
            <person name="Zhong S."/>
            <person name="Goodwin S.B."/>
            <person name="Grigoriev I.V."/>
        </authorList>
    </citation>
    <scope>NUCLEOTIDE SEQUENCE [LARGE SCALE GENOMIC DNA]</scope>
    <source>
        <strain evidence="3">28A</strain>
    </source>
</reference>
<feature type="compositionally biased region" description="Polar residues" evidence="1">
    <location>
        <begin position="65"/>
        <end position="77"/>
    </location>
</feature>
<evidence type="ECO:0000313" key="3">
    <source>
        <dbReference type="Proteomes" id="UP000016935"/>
    </source>
</evidence>
<reference evidence="2 3" key="2">
    <citation type="journal article" date="2013" name="PLoS Genet.">
        <title>Comparative genome structure, secondary metabolite, and effector coding capacity across Cochliobolus pathogens.</title>
        <authorList>
            <person name="Condon B.J."/>
            <person name="Leng Y."/>
            <person name="Wu D."/>
            <person name="Bushley K.E."/>
            <person name="Ohm R.A."/>
            <person name="Otillar R."/>
            <person name="Martin J."/>
            <person name="Schackwitz W."/>
            <person name="Grimwood J."/>
            <person name="MohdZainudin N."/>
            <person name="Xue C."/>
            <person name="Wang R."/>
            <person name="Manning V.A."/>
            <person name="Dhillon B."/>
            <person name="Tu Z.J."/>
            <person name="Steffenson B.J."/>
            <person name="Salamov A."/>
            <person name="Sun H."/>
            <person name="Lowry S."/>
            <person name="LaButti K."/>
            <person name="Han J."/>
            <person name="Copeland A."/>
            <person name="Lindquist E."/>
            <person name="Barry K."/>
            <person name="Schmutz J."/>
            <person name="Baker S.E."/>
            <person name="Ciuffetti L.M."/>
            <person name="Grigoriev I.V."/>
            <person name="Zhong S."/>
            <person name="Turgeon B.G."/>
        </authorList>
    </citation>
    <scope>NUCLEOTIDE SEQUENCE [LARGE SCALE GENOMIC DNA]</scope>
    <source>
        <strain evidence="3">28A</strain>
    </source>
</reference>
<dbReference type="EMBL" id="KB908592">
    <property type="protein sequence ID" value="EOA87089.1"/>
    <property type="molecule type" value="Genomic_DNA"/>
</dbReference>
<dbReference type="RefSeq" id="XP_008025054.1">
    <property type="nucleotide sequence ID" value="XM_008026863.1"/>
</dbReference>
<accession>R0KCJ8</accession>
<evidence type="ECO:0000313" key="2">
    <source>
        <dbReference type="EMBL" id="EOA87089.1"/>
    </source>
</evidence>
<feature type="region of interest" description="Disordered" evidence="1">
    <location>
        <begin position="59"/>
        <end position="78"/>
    </location>
</feature>
<protein>
    <submittedName>
        <fullName evidence="2">Uncharacterized protein</fullName>
    </submittedName>
</protein>
<dbReference type="AlphaFoldDB" id="R0KCJ8"/>
<sequence length="138" mass="15321">MNATNDTPLASMTFDQLQALVKPVWEDQEDEPKDPIEDLNFSFEEPATDIQIDKNLAETPDKMSQDQTTQLLSTNGPARTLTDMENRTINHVDTTWLQNWENSICTASSASTMSGNLENLGCIRGHTNATCYIISGIP</sequence>
<name>R0KCJ8_EXST2</name>